<gene>
    <name evidence="2" type="ORF">T05_13181</name>
</gene>
<organism evidence="2 3">
    <name type="scientific">Trichinella murrelli</name>
    <dbReference type="NCBI Taxonomy" id="144512"/>
    <lineage>
        <taxon>Eukaryota</taxon>
        <taxon>Metazoa</taxon>
        <taxon>Ecdysozoa</taxon>
        <taxon>Nematoda</taxon>
        <taxon>Enoplea</taxon>
        <taxon>Dorylaimia</taxon>
        <taxon>Trichinellida</taxon>
        <taxon>Trichinellidae</taxon>
        <taxon>Trichinella</taxon>
    </lineage>
</organism>
<feature type="compositionally biased region" description="Basic and acidic residues" evidence="1">
    <location>
        <begin position="1"/>
        <end position="11"/>
    </location>
</feature>
<evidence type="ECO:0000313" key="3">
    <source>
        <dbReference type="Proteomes" id="UP000055048"/>
    </source>
</evidence>
<feature type="compositionally biased region" description="Polar residues" evidence="1">
    <location>
        <begin position="50"/>
        <end position="62"/>
    </location>
</feature>
<accession>A0A0V0TEN4</accession>
<keyword evidence="3" id="KW-1185">Reference proteome</keyword>
<feature type="region of interest" description="Disordered" evidence="1">
    <location>
        <begin position="1"/>
        <end position="70"/>
    </location>
</feature>
<protein>
    <submittedName>
        <fullName evidence="2">Uncharacterized protein</fullName>
    </submittedName>
</protein>
<dbReference type="AlphaFoldDB" id="A0A0V0TEN4"/>
<evidence type="ECO:0000256" key="1">
    <source>
        <dbReference type="SAM" id="MobiDB-lite"/>
    </source>
</evidence>
<evidence type="ECO:0000313" key="2">
    <source>
        <dbReference type="EMBL" id="KRX37425.1"/>
    </source>
</evidence>
<name>A0A0V0TEN4_9BILA</name>
<dbReference type="EMBL" id="JYDJ01000310">
    <property type="protein sequence ID" value="KRX37425.1"/>
    <property type="molecule type" value="Genomic_DNA"/>
</dbReference>
<comment type="caution">
    <text evidence="2">The sequence shown here is derived from an EMBL/GenBank/DDBJ whole genome shotgun (WGS) entry which is preliminary data.</text>
</comment>
<sequence>MSSEKREDGGKRSKAGGSQRRWPRRDTNGSTPALRLLATNALITRPNDVCQVNNPEDGQSVNPDKAGCRK</sequence>
<dbReference type="Proteomes" id="UP000055048">
    <property type="component" value="Unassembled WGS sequence"/>
</dbReference>
<reference evidence="2 3" key="1">
    <citation type="submission" date="2015-01" db="EMBL/GenBank/DDBJ databases">
        <title>Evolution of Trichinella species and genotypes.</title>
        <authorList>
            <person name="Korhonen P.K."/>
            <person name="Edoardo P."/>
            <person name="Giuseppe L.R."/>
            <person name="Gasser R.B."/>
        </authorList>
    </citation>
    <scope>NUCLEOTIDE SEQUENCE [LARGE SCALE GENOMIC DNA]</scope>
    <source>
        <strain evidence="2">ISS417</strain>
    </source>
</reference>
<proteinExistence type="predicted"/>